<dbReference type="AlphaFoldDB" id="A0AAW5SLC9"/>
<evidence type="ECO:0000313" key="2">
    <source>
        <dbReference type="EMBL" id="MCV7024331.1"/>
    </source>
</evidence>
<evidence type="ECO:0000313" key="3">
    <source>
        <dbReference type="Proteomes" id="UP001207528"/>
    </source>
</evidence>
<reference evidence="2" key="2">
    <citation type="journal article" date="2022" name="BMC Genomics">
        <title>Comparative genome analysis of mycobacteria focusing on tRNA and non-coding RNA.</title>
        <authorList>
            <person name="Behra P.R.K."/>
            <person name="Pettersson B.M.F."/>
            <person name="Ramesh M."/>
            <person name="Das S."/>
            <person name="Dasgupta S."/>
            <person name="Kirsebom L.A."/>
        </authorList>
    </citation>
    <scope>NUCLEOTIDE SEQUENCE</scope>
    <source>
        <strain evidence="2">DSM 44203</strain>
    </source>
</reference>
<accession>A0AAW5SLC9</accession>
<protein>
    <submittedName>
        <fullName evidence="2">Uncharacterized protein</fullName>
    </submittedName>
</protein>
<organism evidence="2 3">
    <name type="scientific">Mycolicibacterium novocastrense</name>
    <name type="common">Mycobacterium novocastrense</name>
    <dbReference type="NCBI Taxonomy" id="59813"/>
    <lineage>
        <taxon>Bacteria</taxon>
        <taxon>Bacillati</taxon>
        <taxon>Actinomycetota</taxon>
        <taxon>Actinomycetes</taxon>
        <taxon>Mycobacteriales</taxon>
        <taxon>Mycobacteriaceae</taxon>
        <taxon>Mycolicibacterium</taxon>
    </lineage>
</organism>
<proteinExistence type="predicted"/>
<dbReference type="EMBL" id="JACKTI010000036">
    <property type="protein sequence ID" value="MCV7024331.1"/>
    <property type="molecule type" value="Genomic_DNA"/>
</dbReference>
<evidence type="ECO:0000256" key="1">
    <source>
        <dbReference type="SAM" id="MobiDB-lite"/>
    </source>
</evidence>
<feature type="region of interest" description="Disordered" evidence="1">
    <location>
        <begin position="129"/>
        <end position="157"/>
    </location>
</feature>
<comment type="caution">
    <text evidence="2">The sequence shown here is derived from an EMBL/GenBank/DDBJ whole genome shotgun (WGS) entry which is preliminary data.</text>
</comment>
<dbReference type="RefSeq" id="WP_067387839.1">
    <property type="nucleotide sequence ID" value="NZ_BCTA01000020.1"/>
</dbReference>
<dbReference type="Proteomes" id="UP001207528">
    <property type="component" value="Unassembled WGS sequence"/>
</dbReference>
<name>A0AAW5SLC9_MYCNV</name>
<reference evidence="2" key="1">
    <citation type="submission" date="2020-07" db="EMBL/GenBank/DDBJ databases">
        <authorList>
            <person name="Pettersson B.M.F."/>
            <person name="Behra P.R.K."/>
            <person name="Ramesh M."/>
            <person name="Das S."/>
            <person name="Dasgupta S."/>
            <person name="Kirsebom L.A."/>
        </authorList>
    </citation>
    <scope>NUCLEOTIDE SEQUENCE</scope>
    <source>
        <strain evidence="2">DSM 44203</strain>
    </source>
</reference>
<sequence>MPPHPDDDGYVSYPPTRRRRYSGIDVIGRSRIRRWPPAATRSPLLPDRVHQHVVSRDDDGEAVGLVLSGLPGDRRLFEVGQVPGDAGGFQALQQRRGAGQRSGWAMTGRSTLRVYRHVYDDALASAGDALPGRSRGVGDTQPHLSRSTPRLPDVAGERRRYDEREILRPSENLERTVLTVIGGWEMVRAQVNFNSFTDAGPDAEWAGSDKLAKTLREMAIAARIRHPHDEWARVATEVSNVRHKFGHMLYLDDVEGEIPHRTLHFTRLGREGEQRRGRGDSLGLRWRDDEWAQQSRHRDSVTEQELWQTLDKEYWLIQVPRAVRRLGGILQESPDLRDDHPITGPGWYRPWRLPEWGDREDLTVADLRLPPP</sequence>
<gene>
    <name evidence="2" type="ORF">H7I77_13395</name>
</gene>